<dbReference type="InterPro" id="IPR025927">
    <property type="entry name" value="Znf_KANL2-like"/>
</dbReference>
<keyword evidence="4" id="KW-1017">Isopeptide bond</keyword>
<evidence type="ECO:0000256" key="10">
    <source>
        <dbReference type="ARBA" id="ARBA00032947"/>
    </source>
</evidence>
<reference evidence="15" key="1">
    <citation type="submission" date="2022-05" db="EMBL/GenBank/DDBJ databases">
        <title>The Musa troglodytarum L. genome provides insights into the mechanism of non-climacteric behaviour and enrichment of carotenoids.</title>
        <authorList>
            <person name="Wang J."/>
        </authorList>
    </citation>
    <scope>NUCLEOTIDE SEQUENCE</scope>
    <source>
        <tissue evidence="15">Leaf</tissue>
    </source>
</reference>
<dbReference type="AlphaFoldDB" id="A0A9E7HCN7"/>
<dbReference type="Pfam" id="PF13891">
    <property type="entry name" value="zf-C3HC3H_KANSL2"/>
    <property type="match status" value="1"/>
</dbReference>
<evidence type="ECO:0000256" key="7">
    <source>
        <dbReference type="ARBA" id="ARBA00022853"/>
    </source>
</evidence>
<dbReference type="GO" id="GO:0006325">
    <property type="term" value="P:chromatin organization"/>
    <property type="evidence" value="ECO:0007669"/>
    <property type="project" value="UniProtKB-KW"/>
</dbReference>
<keyword evidence="5" id="KW-0597">Phosphoprotein</keyword>
<dbReference type="EMBL" id="CP097510">
    <property type="protein sequence ID" value="URE28815.1"/>
    <property type="molecule type" value="Genomic_DNA"/>
</dbReference>
<evidence type="ECO:0000256" key="9">
    <source>
        <dbReference type="ARBA" id="ARBA00023242"/>
    </source>
</evidence>
<dbReference type="PANTHER" id="PTHR13453:SF1">
    <property type="entry name" value="KAT8 REGULATORY NSL COMPLEX SUBUNIT 2"/>
    <property type="match status" value="1"/>
</dbReference>
<keyword evidence="7" id="KW-0156">Chromatin regulator</keyword>
<evidence type="ECO:0000256" key="13">
    <source>
        <dbReference type="ARBA" id="ARBA00093543"/>
    </source>
</evidence>
<organism evidence="15 16">
    <name type="scientific">Musa troglodytarum</name>
    <name type="common">fe'i banana</name>
    <dbReference type="NCBI Taxonomy" id="320322"/>
    <lineage>
        <taxon>Eukaryota</taxon>
        <taxon>Viridiplantae</taxon>
        <taxon>Streptophyta</taxon>
        <taxon>Embryophyta</taxon>
        <taxon>Tracheophyta</taxon>
        <taxon>Spermatophyta</taxon>
        <taxon>Magnoliopsida</taxon>
        <taxon>Liliopsida</taxon>
        <taxon>Zingiberales</taxon>
        <taxon>Musaceae</taxon>
        <taxon>Musa</taxon>
    </lineage>
</organism>
<evidence type="ECO:0000256" key="4">
    <source>
        <dbReference type="ARBA" id="ARBA00022499"/>
    </source>
</evidence>
<dbReference type="GO" id="GO:0005634">
    <property type="term" value="C:nucleus"/>
    <property type="evidence" value="ECO:0007669"/>
    <property type="project" value="UniProtKB-SubCell"/>
</dbReference>
<comment type="subunit">
    <text evidence="13">Component of the NSL complex at least composed of KAT8/MOF, KANSL1, KANSL2, KANSL3, MCRS1, PHF20, OGT1/OGT, WDR5 and HCFC1.</text>
</comment>
<evidence type="ECO:0000313" key="15">
    <source>
        <dbReference type="EMBL" id="URE28813.1"/>
    </source>
</evidence>
<evidence type="ECO:0000256" key="2">
    <source>
        <dbReference type="ARBA" id="ARBA00004173"/>
    </source>
</evidence>
<dbReference type="EMBL" id="CP097510">
    <property type="protein sequence ID" value="URE28813.1"/>
    <property type="molecule type" value="Genomic_DNA"/>
</dbReference>
<proteinExistence type="predicted"/>
<evidence type="ECO:0000256" key="6">
    <source>
        <dbReference type="ARBA" id="ARBA00022843"/>
    </source>
</evidence>
<evidence type="ECO:0000313" key="16">
    <source>
        <dbReference type="Proteomes" id="UP001055439"/>
    </source>
</evidence>
<feature type="domain" description="KANL2-like probable zinc-finger" evidence="14">
    <location>
        <begin position="180"/>
        <end position="247"/>
    </location>
</feature>
<evidence type="ECO:0000256" key="11">
    <source>
        <dbReference type="ARBA" id="ARBA00033378"/>
    </source>
</evidence>
<comment type="subcellular location">
    <subcellularLocation>
        <location evidence="2">Mitochondrion</location>
    </subcellularLocation>
    <subcellularLocation>
        <location evidence="1">Nucleus</location>
    </subcellularLocation>
</comment>
<evidence type="ECO:0000256" key="8">
    <source>
        <dbReference type="ARBA" id="ARBA00023128"/>
    </source>
</evidence>
<protein>
    <recommendedName>
        <fullName evidence="3">KAT8 regulatory NSL complex subunit 2</fullName>
    </recommendedName>
    <alternativeName>
        <fullName evidence="11">NSL complex protein NSL2</fullName>
    </alternativeName>
    <alternativeName>
        <fullName evidence="10">Non-specific lethal 2 homolog</fullName>
    </alternativeName>
</protein>
<evidence type="ECO:0000256" key="3">
    <source>
        <dbReference type="ARBA" id="ARBA00015508"/>
    </source>
</evidence>
<evidence type="ECO:0000259" key="14">
    <source>
        <dbReference type="Pfam" id="PF13891"/>
    </source>
</evidence>
<dbReference type="InterPro" id="IPR026316">
    <property type="entry name" value="NSL2"/>
</dbReference>
<comment type="function">
    <text evidence="12">Non-catalytic component of the NSL histone acetyltransferase complex, a multiprotein complex that mediates histone H4 acetylation at 'Lys-5'- and 'Lys-8' (H4K5ac and H4K8ac) at transcription start sites and promotes transcription initiation. Required for NSL complex stability and for transcription of intraciliary transport genes in both ciliated and non-ciliated cells by regulating histone H4 acetylation at 'Lys-5'- and 'Lys-12' (H4K5ac and H4K12ac). This is necessary for cilium assembly in ciliated cells and for organization of the microtubule cytoskeleton in non-ciliated cells. Required within the NSL complex to maintain nuclear architecture stability by promoting KAT8-mediated acetylation of lamin LMNA.</text>
</comment>
<dbReference type="OrthoDB" id="677315at2759"/>
<keyword evidence="8" id="KW-0496">Mitochondrion</keyword>
<keyword evidence="9" id="KW-0539">Nucleus</keyword>
<accession>A0A9E7HCN7</accession>
<evidence type="ECO:0000256" key="1">
    <source>
        <dbReference type="ARBA" id="ARBA00004123"/>
    </source>
</evidence>
<dbReference type="PANTHER" id="PTHR13453">
    <property type="entry name" value="KAT8 REGULATORY NSL COMPLEX SUBUNIT 2"/>
    <property type="match status" value="1"/>
</dbReference>
<dbReference type="Proteomes" id="UP001055439">
    <property type="component" value="Chromosome 8"/>
</dbReference>
<evidence type="ECO:0000256" key="5">
    <source>
        <dbReference type="ARBA" id="ARBA00022553"/>
    </source>
</evidence>
<keyword evidence="16" id="KW-1185">Reference proteome</keyword>
<name>A0A9E7HCN7_9LILI</name>
<evidence type="ECO:0000256" key="12">
    <source>
        <dbReference type="ARBA" id="ARBA00093359"/>
    </source>
</evidence>
<gene>
    <name evidence="15" type="ORF">MUK42_06191</name>
</gene>
<dbReference type="GO" id="GO:0005739">
    <property type="term" value="C:mitochondrion"/>
    <property type="evidence" value="ECO:0007669"/>
    <property type="project" value="UniProtKB-SubCell"/>
</dbReference>
<keyword evidence="6" id="KW-0832">Ubl conjugation</keyword>
<sequence length="305" mass="33961">MCVRCILHCTRGKERRKRREEIAMGVAKESRALRKGKSSLNPAPGAVPGGAMLPEVAPVAFTVDGADEDERLRLAGALAREEVLRRRSRRTKQLARCYRRQFWALMEEVRVKHRDFYWEHGLSPFDEGDDGGGKGRADEENVGRAVAAALDGIEKNGRARLRFGEGEGSGRTTTGERMRCAFPGCKSKAMPLTRFCHPHILADGKQKLYKACTYVTKSHSCGQGGPIITCGKPVLRVAEPSLCHVHFPKVQRSISKAFKSAGLNISSSSRAAHKFSVLIAECVRQIQDTRRDTLQFQWISKHMFV</sequence>
<dbReference type="GO" id="GO:0044545">
    <property type="term" value="C:NSL complex"/>
    <property type="evidence" value="ECO:0007669"/>
    <property type="project" value="TreeGrafter"/>
</dbReference>